<dbReference type="Proteomes" id="UP001218218">
    <property type="component" value="Unassembled WGS sequence"/>
</dbReference>
<keyword evidence="2" id="KW-1185">Reference proteome</keyword>
<proteinExistence type="predicted"/>
<protein>
    <submittedName>
        <fullName evidence="1">Uncharacterized protein</fullName>
    </submittedName>
</protein>
<evidence type="ECO:0000313" key="1">
    <source>
        <dbReference type="EMBL" id="KAJ7358396.1"/>
    </source>
</evidence>
<comment type="caution">
    <text evidence="1">The sequence shown here is derived from an EMBL/GenBank/DDBJ whole genome shotgun (WGS) entry which is preliminary data.</text>
</comment>
<accession>A0AAD7AI81</accession>
<name>A0AAD7AI81_9AGAR</name>
<reference evidence="1" key="1">
    <citation type="submission" date="2023-03" db="EMBL/GenBank/DDBJ databases">
        <title>Massive genome expansion in bonnet fungi (Mycena s.s.) driven by repeated elements and novel gene families across ecological guilds.</title>
        <authorList>
            <consortium name="Lawrence Berkeley National Laboratory"/>
            <person name="Harder C.B."/>
            <person name="Miyauchi S."/>
            <person name="Viragh M."/>
            <person name="Kuo A."/>
            <person name="Thoen E."/>
            <person name="Andreopoulos B."/>
            <person name="Lu D."/>
            <person name="Skrede I."/>
            <person name="Drula E."/>
            <person name="Henrissat B."/>
            <person name="Morin E."/>
            <person name="Kohler A."/>
            <person name="Barry K."/>
            <person name="LaButti K."/>
            <person name="Morin E."/>
            <person name="Salamov A."/>
            <person name="Lipzen A."/>
            <person name="Mereny Z."/>
            <person name="Hegedus B."/>
            <person name="Baldrian P."/>
            <person name="Stursova M."/>
            <person name="Weitz H."/>
            <person name="Taylor A."/>
            <person name="Grigoriev I.V."/>
            <person name="Nagy L.G."/>
            <person name="Martin F."/>
            <person name="Kauserud H."/>
        </authorList>
    </citation>
    <scope>NUCLEOTIDE SEQUENCE</scope>
    <source>
        <strain evidence="1">CBHHK002</strain>
    </source>
</reference>
<dbReference type="AlphaFoldDB" id="A0AAD7AI81"/>
<organism evidence="1 2">
    <name type="scientific">Mycena albidolilacea</name>
    <dbReference type="NCBI Taxonomy" id="1033008"/>
    <lineage>
        <taxon>Eukaryota</taxon>
        <taxon>Fungi</taxon>
        <taxon>Dikarya</taxon>
        <taxon>Basidiomycota</taxon>
        <taxon>Agaricomycotina</taxon>
        <taxon>Agaricomycetes</taxon>
        <taxon>Agaricomycetidae</taxon>
        <taxon>Agaricales</taxon>
        <taxon>Marasmiineae</taxon>
        <taxon>Mycenaceae</taxon>
        <taxon>Mycena</taxon>
    </lineage>
</organism>
<dbReference type="EMBL" id="JARIHO010000007">
    <property type="protein sequence ID" value="KAJ7358396.1"/>
    <property type="molecule type" value="Genomic_DNA"/>
</dbReference>
<sequence>MTMILRKFPLLRRNRAPSRTNLSSIYEVQGMRRKPESNFNRGLGNTQARLGLDQTPEPLKMNTLLYNIILNNSPDLDQDLWQPTMRPVFFYTKRAFMLSTFDIWAVKFLEDRKTAILTRFLHKSTRNRKKKIGNIVFEPQKRFGLLGRVEPASSYVQPPLNFEPELPAFGLLGEDDDSDVDSDYVVRSQLLADAGILEFHGFCWCTSLWQKA</sequence>
<evidence type="ECO:0000313" key="2">
    <source>
        <dbReference type="Proteomes" id="UP001218218"/>
    </source>
</evidence>
<gene>
    <name evidence="1" type="ORF">DFH08DRAFT_802230</name>
</gene>